<evidence type="ECO:0000313" key="3">
    <source>
        <dbReference type="Proteomes" id="UP000799118"/>
    </source>
</evidence>
<dbReference type="EMBL" id="ML769711">
    <property type="protein sequence ID" value="KAE9389131.1"/>
    <property type="molecule type" value="Genomic_DNA"/>
</dbReference>
<proteinExistence type="predicted"/>
<evidence type="ECO:0000256" key="1">
    <source>
        <dbReference type="SAM" id="MobiDB-lite"/>
    </source>
</evidence>
<organism evidence="2 3">
    <name type="scientific">Gymnopus androsaceus JB14</name>
    <dbReference type="NCBI Taxonomy" id="1447944"/>
    <lineage>
        <taxon>Eukaryota</taxon>
        <taxon>Fungi</taxon>
        <taxon>Dikarya</taxon>
        <taxon>Basidiomycota</taxon>
        <taxon>Agaricomycotina</taxon>
        <taxon>Agaricomycetes</taxon>
        <taxon>Agaricomycetidae</taxon>
        <taxon>Agaricales</taxon>
        <taxon>Marasmiineae</taxon>
        <taxon>Omphalotaceae</taxon>
        <taxon>Gymnopus</taxon>
    </lineage>
</organism>
<feature type="region of interest" description="Disordered" evidence="1">
    <location>
        <begin position="155"/>
        <end position="190"/>
    </location>
</feature>
<evidence type="ECO:0000313" key="2">
    <source>
        <dbReference type="EMBL" id="KAE9389131.1"/>
    </source>
</evidence>
<reference evidence="2" key="1">
    <citation type="journal article" date="2019" name="Environ. Microbiol.">
        <title>Fungal ecological strategies reflected in gene transcription - a case study of two litter decomposers.</title>
        <authorList>
            <person name="Barbi F."/>
            <person name="Kohler A."/>
            <person name="Barry K."/>
            <person name="Baskaran P."/>
            <person name="Daum C."/>
            <person name="Fauchery L."/>
            <person name="Ihrmark K."/>
            <person name="Kuo A."/>
            <person name="LaButti K."/>
            <person name="Lipzen A."/>
            <person name="Morin E."/>
            <person name="Grigoriev I.V."/>
            <person name="Henrissat B."/>
            <person name="Lindahl B."/>
            <person name="Martin F."/>
        </authorList>
    </citation>
    <scope>NUCLEOTIDE SEQUENCE</scope>
    <source>
        <strain evidence="2">JB14</strain>
    </source>
</reference>
<feature type="region of interest" description="Disordered" evidence="1">
    <location>
        <begin position="1"/>
        <end position="27"/>
    </location>
</feature>
<name>A0A6A4GTQ1_9AGAR</name>
<feature type="compositionally biased region" description="Basic residues" evidence="1">
    <location>
        <begin position="1"/>
        <end position="11"/>
    </location>
</feature>
<keyword evidence="3" id="KW-1185">Reference proteome</keyword>
<dbReference type="AlphaFoldDB" id="A0A6A4GTQ1"/>
<gene>
    <name evidence="2" type="ORF">BT96DRAFT_1003558</name>
</gene>
<feature type="compositionally biased region" description="Low complexity" evidence="1">
    <location>
        <begin position="175"/>
        <end position="187"/>
    </location>
</feature>
<protein>
    <submittedName>
        <fullName evidence="2">Uncharacterized protein</fullName>
    </submittedName>
</protein>
<dbReference type="Proteomes" id="UP000799118">
    <property type="component" value="Unassembled WGS sequence"/>
</dbReference>
<accession>A0A6A4GTQ1</accession>
<sequence>MSPSGRRKKRYASLYQSDSEEETEQFTDYSVAQNNNSLKINSATCTPVLFEPSDLQEGKTQIYINVFNGPMPGGTDGESSFNSDSVIFNSHHPKYATHEIALQEWRLYCLAEHQHPAGFAQGTHYLATASNIACTTPNATQEEKPVVLNEASPIATPSTSTVAEEHAAGEPPPISISSGSDLSDASGCLEDSAGSQEKIRCWAVNTPEAGINELVTGHWASRLFEDALKTNQELVMREVKSMQEAWLWFNTLKVDAVEEYRSRWVVHNLQQNEIVSEGRAGLLLAHSLSISKDIIM</sequence>